<dbReference type="Pfam" id="PF01019">
    <property type="entry name" value="G_glu_transpept"/>
    <property type="match status" value="1"/>
</dbReference>
<evidence type="ECO:0000256" key="8">
    <source>
        <dbReference type="ARBA" id="ARBA00047417"/>
    </source>
</evidence>
<dbReference type="InterPro" id="IPR043137">
    <property type="entry name" value="GGT_ssub_C"/>
</dbReference>
<dbReference type="InterPro" id="IPR029055">
    <property type="entry name" value="Ntn_hydrolases_N"/>
</dbReference>
<comment type="PTM">
    <text evidence="11">Cleaved by autocatalysis into a large and a small subunit.</text>
</comment>
<dbReference type="GO" id="GO:0036374">
    <property type="term" value="F:glutathione hydrolase activity"/>
    <property type="evidence" value="ECO:0007669"/>
    <property type="project" value="UniProtKB-UniRule"/>
</dbReference>
<dbReference type="InterPro" id="IPR051792">
    <property type="entry name" value="GGT_bact"/>
</dbReference>
<comment type="catalytic activity">
    <reaction evidence="1 11">
        <text>an S-substituted glutathione + H2O = an S-substituted L-cysteinylglycine + L-glutamate</text>
        <dbReference type="Rhea" id="RHEA:59468"/>
        <dbReference type="ChEBI" id="CHEBI:15377"/>
        <dbReference type="ChEBI" id="CHEBI:29985"/>
        <dbReference type="ChEBI" id="CHEBI:90779"/>
        <dbReference type="ChEBI" id="CHEBI:143103"/>
        <dbReference type="EC" id="3.4.19.13"/>
    </reaction>
</comment>
<dbReference type="NCBIfam" id="TIGR00066">
    <property type="entry name" value="g_glut_trans"/>
    <property type="match status" value="1"/>
</dbReference>
<feature type="binding site" evidence="10">
    <location>
        <position position="426"/>
    </location>
    <ligand>
        <name>L-glutamate</name>
        <dbReference type="ChEBI" id="CHEBI:29985"/>
    </ligand>
</feature>
<evidence type="ECO:0000256" key="5">
    <source>
        <dbReference type="ARBA" id="ARBA00022801"/>
    </source>
</evidence>
<dbReference type="AlphaFoldDB" id="A0A6B2JVL1"/>
<dbReference type="Gene3D" id="1.10.246.130">
    <property type="match status" value="1"/>
</dbReference>
<keyword evidence="4 11" id="KW-0808">Transferase</keyword>
<evidence type="ECO:0000256" key="2">
    <source>
        <dbReference type="ARBA" id="ARBA00001089"/>
    </source>
</evidence>
<dbReference type="Gene3D" id="3.60.20.40">
    <property type="match status" value="1"/>
</dbReference>
<accession>A0A6B2JVL1</accession>
<dbReference type="GO" id="GO:0006750">
    <property type="term" value="P:glutathione biosynthetic process"/>
    <property type="evidence" value="ECO:0007669"/>
    <property type="project" value="UniProtKB-KW"/>
</dbReference>
<dbReference type="InterPro" id="IPR043138">
    <property type="entry name" value="GGT_lsub"/>
</dbReference>
<keyword evidence="6 11" id="KW-0865">Zymogen</keyword>
<evidence type="ECO:0000256" key="12">
    <source>
        <dbReference type="SAM" id="MobiDB-lite"/>
    </source>
</evidence>
<feature type="active site" description="Nucleophile" evidence="9">
    <location>
        <position position="343"/>
    </location>
</feature>
<keyword evidence="11" id="KW-0317">Glutathione biosynthesis</keyword>
<evidence type="ECO:0000256" key="11">
    <source>
        <dbReference type="RuleBase" id="RU368036"/>
    </source>
</evidence>
<comment type="catalytic activity">
    <reaction evidence="8 11">
        <text>an N-terminal (5-L-glutamyl)-[peptide] + an alpha-amino acid = 5-L-glutamyl amino acid + an N-terminal L-alpha-aminoacyl-[peptide]</text>
        <dbReference type="Rhea" id="RHEA:23904"/>
        <dbReference type="Rhea" id="RHEA-COMP:9780"/>
        <dbReference type="Rhea" id="RHEA-COMP:9795"/>
        <dbReference type="ChEBI" id="CHEBI:77644"/>
        <dbReference type="ChEBI" id="CHEBI:78597"/>
        <dbReference type="ChEBI" id="CHEBI:78599"/>
        <dbReference type="ChEBI" id="CHEBI:78608"/>
        <dbReference type="EC" id="2.3.2.2"/>
    </reaction>
</comment>
<feature type="region of interest" description="Disordered" evidence="12">
    <location>
        <begin position="519"/>
        <end position="542"/>
    </location>
</feature>
<dbReference type="EMBL" id="JAAGAB010000001">
    <property type="protein sequence ID" value="NDV00234.1"/>
    <property type="molecule type" value="Genomic_DNA"/>
</dbReference>
<dbReference type="GO" id="GO:0006751">
    <property type="term" value="P:glutathione catabolic process"/>
    <property type="evidence" value="ECO:0007669"/>
    <property type="project" value="UniProtKB-UniRule"/>
</dbReference>
<evidence type="ECO:0000256" key="9">
    <source>
        <dbReference type="PIRSR" id="PIRSR600101-1"/>
    </source>
</evidence>
<dbReference type="PRINTS" id="PR01210">
    <property type="entry name" value="GGTRANSPTASE"/>
</dbReference>
<comment type="subunit">
    <text evidence="11">This enzyme consists of two polypeptide chains, which are synthesized in precursor form from a single polypeptide.</text>
</comment>
<dbReference type="PANTHER" id="PTHR43199">
    <property type="entry name" value="GLUTATHIONE HYDROLASE"/>
    <property type="match status" value="1"/>
</dbReference>
<comment type="similarity">
    <text evidence="3 11">Belongs to the gamma-glutamyltransferase family.</text>
</comment>
<organism evidence="13 14">
    <name type="scientific">Pseudoroseicyclus tamaricis</name>
    <dbReference type="NCBI Taxonomy" id="2705421"/>
    <lineage>
        <taxon>Bacteria</taxon>
        <taxon>Pseudomonadati</taxon>
        <taxon>Pseudomonadota</taxon>
        <taxon>Alphaproteobacteria</taxon>
        <taxon>Rhodobacterales</taxon>
        <taxon>Paracoccaceae</taxon>
        <taxon>Pseudoroseicyclus</taxon>
    </lineage>
</organism>
<evidence type="ECO:0000256" key="10">
    <source>
        <dbReference type="PIRSR" id="PIRSR600101-2"/>
    </source>
</evidence>
<dbReference type="InterPro" id="IPR000101">
    <property type="entry name" value="GGT_peptidase"/>
</dbReference>
<comment type="caution">
    <text evidence="13">The sequence shown here is derived from an EMBL/GenBank/DDBJ whole genome shotgun (WGS) entry which is preliminary data.</text>
</comment>
<dbReference type="SUPFAM" id="SSF56235">
    <property type="entry name" value="N-terminal nucleophile aminohydrolases (Ntn hydrolases)"/>
    <property type="match status" value="1"/>
</dbReference>
<evidence type="ECO:0000256" key="7">
    <source>
        <dbReference type="ARBA" id="ARBA00023315"/>
    </source>
</evidence>
<protein>
    <recommendedName>
        <fullName evidence="11">Glutathione hydrolase proenzyme</fullName>
        <ecNumber evidence="11">2.3.2.2</ecNumber>
        <ecNumber evidence="11">3.4.19.13</ecNumber>
    </recommendedName>
    <component>
        <recommendedName>
            <fullName evidence="11">Glutathione hydrolase large chain</fullName>
        </recommendedName>
    </component>
    <component>
        <recommendedName>
            <fullName evidence="11">Glutathione hydrolase small chain</fullName>
        </recommendedName>
    </component>
</protein>
<evidence type="ECO:0000256" key="4">
    <source>
        <dbReference type="ARBA" id="ARBA00022679"/>
    </source>
</evidence>
<dbReference type="GO" id="GO:0103068">
    <property type="term" value="F:leukotriene C4 gamma-glutamyl transferase activity"/>
    <property type="evidence" value="ECO:0007669"/>
    <property type="project" value="UniProtKB-EC"/>
</dbReference>
<comment type="catalytic activity">
    <reaction evidence="2 11">
        <text>glutathione + H2O = L-cysteinylglycine + L-glutamate</text>
        <dbReference type="Rhea" id="RHEA:28807"/>
        <dbReference type="ChEBI" id="CHEBI:15377"/>
        <dbReference type="ChEBI" id="CHEBI:29985"/>
        <dbReference type="ChEBI" id="CHEBI:57925"/>
        <dbReference type="ChEBI" id="CHEBI:61694"/>
        <dbReference type="EC" id="3.4.19.13"/>
    </reaction>
</comment>
<evidence type="ECO:0000256" key="1">
    <source>
        <dbReference type="ARBA" id="ARBA00001049"/>
    </source>
</evidence>
<keyword evidence="14" id="KW-1185">Reference proteome</keyword>
<evidence type="ECO:0000256" key="6">
    <source>
        <dbReference type="ARBA" id="ARBA00023145"/>
    </source>
</evidence>
<evidence type="ECO:0000256" key="3">
    <source>
        <dbReference type="ARBA" id="ARBA00009381"/>
    </source>
</evidence>
<dbReference type="PANTHER" id="PTHR43199:SF1">
    <property type="entry name" value="GLUTATHIONE HYDROLASE PROENZYME"/>
    <property type="match status" value="1"/>
</dbReference>
<dbReference type="EC" id="2.3.2.2" evidence="11"/>
<evidence type="ECO:0000313" key="14">
    <source>
        <dbReference type="Proteomes" id="UP000474757"/>
    </source>
</evidence>
<feature type="binding site" evidence="10">
    <location>
        <begin position="361"/>
        <end position="363"/>
    </location>
    <ligand>
        <name>L-glutamate</name>
        <dbReference type="ChEBI" id="CHEBI:29985"/>
    </ligand>
</feature>
<keyword evidence="5 11" id="KW-0378">Hydrolase</keyword>
<dbReference type="EC" id="3.4.19.13" evidence="11"/>
<gene>
    <name evidence="13" type="primary">ggt</name>
    <name evidence="13" type="ORF">GZA08_04530</name>
</gene>
<dbReference type="Proteomes" id="UP000474757">
    <property type="component" value="Unassembled WGS sequence"/>
</dbReference>
<reference evidence="13 14" key="1">
    <citation type="submission" date="2020-02" db="EMBL/GenBank/DDBJ databases">
        <title>Pseudoroseicyclus tamarix, sp. nov., isolated from offshore sediment of a Tamarix chinensis forest.</title>
        <authorList>
            <person name="Gai Y."/>
        </authorList>
    </citation>
    <scope>NUCLEOTIDE SEQUENCE [LARGE SCALE GENOMIC DNA]</scope>
    <source>
        <strain evidence="13 14">CLL3-39</strain>
    </source>
</reference>
<evidence type="ECO:0000313" key="13">
    <source>
        <dbReference type="EMBL" id="NDV00234.1"/>
    </source>
</evidence>
<proteinExistence type="inferred from homology"/>
<keyword evidence="7 11" id="KW-0012">Acyltransferase</keyword>
<comment type="pathway">
    <text evidence="11">Sulfur metabolism; glutathione metabolism.</text>
</comment>
<sequence length="542" mass="55837">MVVANHPLASAAGMEMLAAGGNAVDAAVAALFMVTVVEPAMVGIVGGGAALIRTAEGEEVVIDGMCAAPMAAREDSFTPLGQSWPASAETVGRKNRIGAQAVAVPGNLAAWVHAVERYGRLSLADVLEPAISRARRGFVISPYLAFDIDQKLPDVLNDPGLREILAPGGEALGVGDRLVQADYAATLEVVAREGAGYLHGGAFGQAIADHMVAAGGFLTLEDLTAYEVIERAPVRTSYRGHEVIGVAPPCSGGVSVAEILNILQGYDLAALGYGSPEASHLIVEAMKIATADRDAHVGDPAFHEVPVARLISKAYAAERRAGIDPARATPLAAAHGSTESKNTTHVTAADGDGTIITTTQTINSTFGACVVVPGTGAMLNNYMYIFNPLPGLATSIAPGKRVTGNIGATIVTKEDRPIYALGLPGSYKIPSVVAQTLVNLIDHGMDVQEAAEAPRLFAKGPVVEVERGFDAALIPALRQMGHPAEPMDSIAGCMGAISFGQDGAMTGASCWRADGVPMGSGGGPARTGVTFWPDPDKRTKPA</sequence>
<name>A0A6B2JVL1_9RHOB</name>
<dbReference type="UniPathway" id="UPA00204"/>